<sequence>MKRIGIILCTIFLVACGQNEQSNQGDESPTNDASSQILYENEIFQIDAVEGWQLDEPSQKTDGNVVFTYGKTQAIVTTVSSDESMDELKSKAVGSFSNHVEVIEEKEQYLAVQTNRKENIIGDIYFHQGSNRHLIVIFMTPEKVHEQNQKMIETFHQSISIKN</sequence>
<comment type="caution">
    <text evidence="1">The sequence shown here is derived from an EMBL/GenBank/DDBJ whole genome shotgun (WGS) entry which is preliminary data.</text>
</comment>
<organism evidence="1 2">
    <name type="scientific">Gracilibacillus halophilus YIM-C55.5</name>
    <dbReference type="NCBI Taxonomy" id="1308866"/>
    <lineage>
        <taxon>Bacteria</taxon>
        <taxon>Bacillati</taxon>
        <taxon>Bacillota</taxon>
        <taxon>Bacilli</taxon>
        <taxon>Bacillales</taxon>
        <taxon>Bacillaceae</taxon>
        <taxon>Gracilibacillus</taxon>
    </lineage>
</organism>
<proteinExistence type="predicted"/>
<dbReference type="PROSITE" id="PS51257">
    <property type="entry name" value="PROKAR_LIPOPROTEIN"/>
    <property type="match status" value="1"/>
</dbReference>
<evidence type="ECO:0000313" key="1">
    <source>
        <dbReference type="EMBL" id="ENH98403.1"/>
    </source>
</evidence>
<dbReference type="PATRIC" id="fig|1308866.3.peg.85"/>
<dbReference type="Proteomes" id="UP000012283">
    <property type="component" value="Unassembled WGS sequence"/>
</dbReference>
<protein>
    <recommendedName>
        <fullName evidence="3">Lipoprotein</fullName>
    </recommendedName>
</protein>
<name>N4WDQ8_9BACI</name>
<dbReference type="OrthoDB" id="2970578at2"/>
<dbReference type="STRING" id="1308866.J416_00409"/>
<dbReference type="RefSeq" id="WP_003462612.1">
    <property type="nucleotide sequence ID" value="NZ_APML01000003.1"/>
</dbReference>
<keyword evidence="2" id="KW-1185">Reference proteome</keyword>
<dbReference type="EMBL" id="APML01000003">
    <property type="protein sequence ID" value="ENH98403.1"/>
    <property type="molecule type" value="Genomic_DNA"/>
</dbReference>
<evidence type="ECO:0008006" key="3">
    <source>
        <dbReference type="Google" id="ProtNLM"/>
    </source>
</evidence>
<evidence type="ECO:0000313" key="2">
    <source>
        <dbReference type="Proteomes" id="UP000012283"/>
    </source>
</evidence>
<gene>
    <name evidence="1" type="ORF">J416_00409</name>
</gene>
<reference evidence="1 2" key="1">
    <citation type="submission" date="2013-03" db="EMBL/GenBank/DDBJ databases">
        <title>Draft genome sequence of Gracibacillus halophilus YIM-C55.5, a moderately halophilic and thermophilic organism from the Xiaochaidamu salt lake.</title>
        <authorList>
            <person name="Sugumar T."/>
            <person name="Polireddy D.R."/>
            <person name="Antony A."/>
            <person name="Madhava Y.R."/>
            <person name="Sivakumar N."/>
        </authorList>
    </citation>
    <scope>NUCLEOTIDE SEQUENCE [LARGE SCALE GENOMIC DNA]</scope>
    <source>
        <strain evidence="1 2">YIM-C55.5</strain>
    </source>
</reference>
<dbReference type="AlphaFoldDB" id="N4WDQ8"/>
<dbReference type="eggNOG" id="ENOG5033603">
    <property type="taxonomic scope" value="Bacteria"/>
</dbReference>
<accession>N4WDQ8</accession>